<comment type="caution">
    <text evidence="2">The sequence shown here is derived from an EMBL/GenBank/DDBJ whole genome shotgun (WGS) entry which is preliminary data.</text>
</comment>
<protein>
    <submittedName>
        <fullName evidence="2">Uncharacterized protein</fullName>
    </submittedName>
</protein>
<keyword evidence="1" id="KW-0472">Membrane</keyword>
<sequence length="187" mass="20748">MRRDFHEFDTRGLRRCSDLALARVDEAGNEEISKTHSSAVARSLDHIFLPSLLSLCSLSSIFQSLPPLSLSSSGSYRPWTRNLRGIVTCDVIWVMAIVISASRSLSRPVFLPRVVAPAPPHLSLSLFFLSVIMAPQWLAIGALPSVATGLVREGRKIRNSQAHPNEIVNQHNAIFENHRQYIGVSPR</sequence>
<evidence type="ECO:0000256" key="1">
    <source>
        <dbReference type="SAM" id="Phobius"/>
    </source>
</evidence>
<dbReference type="Proteomes" id="UP001187192">
    <property type="component" value="Unassembled WGS sequence"/>
</dbReference>
<feature type="transmembrane region" description="Helical" evidence="1">
    <location>
        <begin position="86"/>
        <end position="106"/>
    </location>
</feature>
<keyword evidence="1" id="KW-0812">Transmembrane</keyword>
<accession>A0AA88CXJ0</accession>
<keyword evidence="3" id="KW-1185">Reference proteome</keyword>
<evidence type="ECO:0000313" key="2">
    <source>
        <dbReference type="EMBL" id="GMN34316.1"/>
    </source>
</evidence>
<reference evidence="2" key="1">
    <citation type="submission" date="2023-07" db="EMBL/GenBank/DDBJ databases">
        <title>draft genome sequence of fig (Ficus carica).</title>
        <authorList>
            <person name="Takahashi T."/>
            <person name="Nishimura K."/>
        </authorList>
    </citation>
    <scope>NUCLEOTIDE SEQUENCE</scope>
</reference>
<name>A0AA88CXJ0_FICCA</name>
<organism evidence="2 3">
    <name type="scientific">Ficus carica</name>
    <name type="common">Common fig</name>
    <dbReference type="NCBI Taxonomy" id="3494"/>
    <lineage>
        <taxon>Eukaryota</taxon>
        <taxon>Viridiplantae</taxon>
        <taxon>Streptophyta</taxon>
        <taxon>Embryophyta</taxon>
        <taxon>Tracheophyta</taxon>
        <taxon>Spermatophyta</taxon>
        <taxon>Magnoliopsida</taxon>
        <taxon>eudicotyledons</taxon>
        <taxon>Gunneridae</taxon>
        <taxon>Pentapetalae</taxon>
        <taxon>rosids</taxon>
        <taxon>fabids</taxon>
        <taxon>Rosales</taxon>
        <taxon>Moraceae</taxon>
        <taxon>Ficeae</taxon>
        <taxon>Ficus</taxon>
    </lineage>
</organism>
<keyword evidence="1" id="KW-1133">Transmembrane helix</keyword>
<evidence type="ECO:0000313" key="3">
    <source>
        <dbReference type="Proteomes" id="UP001187192"/>
    </source>
</evidence>
<dbReference type="EMBL" id="BTGU01000004">
    <property type="protein sequence ID" value="GMN34316.1"/>
    <property type="molecule type" value="Genomic_DNA"/>
</dbReference>
<gene>
    <name evidence="2" type="ORF">TIFTF001_004626</name>
</gene>
<feature type="transmembrane region" description="Helical" evidence="1">
    <location>
        <begin position="126"/>
        <end position="151"/>
    </location>
</feature>
<dbReference type="AlphaFoldDB" id="A0AA88CXJ0"/>
<proteinExistence type="predicted"/>